<accession>A0A0D8JBG2</accession>
<dbReference type="EMBL" id="JRHC01000004">
    <property type="protein sequence ID" value="KJF43158.1"/>
    <property type="molecule type" value="Genomic_DNA"/>
</dbReference>
<dbReference type="PATRIC" id="fig|1544798.3.peg.3662"/>
<dbReference type="Proteomes" id="UP000032544">
    <property type="component" value="Unassembled WGS sequence"/>
</dbReference>
<comment type="caution">
    <text evidence="1">The sequence shown here is derived from an EMBL/GenBank/DDBJ whole genome shotgun (WGS) entry which is preliminary data.</text>
</comment>
<dbReference type="InterPro" id="IPR014942">
    <property type="entry name" value="AbiEii"/>
</dbReference>
<evidence type="ECO:0008006" key="3">
    <source>
        <dbReference type="Google" id="ProtNLM"/>
    </source>
</evidence>
<dbReference type="AlphaFoldDB" id="A0A0D8JBG2"/>
<evidence type="ECO:0000313" key="1">
    <source>
        <dbReference type="EMBL" id="KJF43158.1"/>
    </source>
</evidence>
<sequence length="278" mass="33081">MAEIFNQMLSRYNIQTKEDKLNAQHEVMQQVCLAGLNRSGFFEKAAFYGGTCLRIFHQLPRYSEDMDFSLMHSDPEFQLENYFDVIQNEFSAVGRNVSIEKKVKQETSSIESAFLKDNTDIVNIRFQTQPSVKIKIEVDKDPPLHFKTEYKLLLLPFSFMTRCFTLPCLFAGKIHALLFRTWRNRVKGRDWYDFEWYIRNNIPLNFDHFKERAVQSEGDYMRDITKDGFKELLIDKFKTTNIENVKDDISRFISNPNELEIWSTDYFIQLLDFLQFEK</sequence>
<dbReference type="OrthoDB" id="9780929at2"/>
<dbReference type="STRING" id="1544798.LH29_17475"/>
<protein>
    <recommendedName>
        <fullName evidence="3">Nucleotidyltransferase</fullName>
    </recommendedName>
</protein>
<keyword evidence="2" id="KW-1185">Reference proteome</keyword>
<dbReference type="Gene3D" id="3.10.450.620">
    <property type="entry name" value="JHP933, nucleotidyltransferase-like core domain"/>
    <property type="match status" value="1"/>
</dbReference>
<evidence type="ECO:0000313" key="2">
    <source>
        <dbReference type="Proteomes" id="UP000032544"/>
    </source>
</evidence>
<reference evidence="1 2" key="1">
    <citation type="submission" date="2014-09" db="EMBL/GenBank/DDBJ databases">
        <title>Draft Genome Sequence of Draconibacterium sp. JN14CK-3.</title>
        <authorList>
            <person name="Dong C."/>
            <person name="Lai Q."/>
            <person name="Shao Z."/>
        </authorList>
    </citation>
    <scope>NUCLEOTIDE SEQUENCE [LARGE SCALE GENOMIC DNA]</scope>
    <source>
        <strain evidence="1 2">JN14CK-3</strain>
    </source>
</reference>
<dbReference type="Pfam" id="PF08843">
    <property type="entry name" value="AbiEii"/>
    <property type="match status" value="1"/>
</dbReference>
<name>A0A0D8JBG2_9BACT</name>
<dbReference type="RefSeq" id="WP_045031820.1">
    <property type="nucleotide sequence ID" value="NZ_JRHC01000004.1"/>
</dbReference>
<proteinExistence type="predicted"/>
<organism evidence="1 2">
    <name type="scientific">Draconibacterium sediminis</name>
    <dbReference type="NCBI Taxonomy" id="1544798"/>
    <lineage>
        <taxon>Bacteria</taxon>
        <taxon>Pseudomonadati</taxon>
        <taxon>Bacteroidota</taxon>
        <taxon>Bacteroidia</taxon>
        <taxon>Marinilabiliales</taxon>
        <taxon>Prolixibacteraceae</taxon>
        <taxon>Draconibacterium</taxon>
    </lineage>
</organism>
<gene>
    <name evidence="1" type="ORF">LH29_17475</name>
</gene>